<dbReference type="EMBL" id="HBGL01013001">
    <property type="protein sequence ID" value="CAD9305014.1"/>
    <property type="molecule type" value="Transcribed_RNA"/>
</dbReference>
<feature type="compositionally biased region" description="Basic residues" evidence="1">
    <location>
        <begin position="496"/>
        <end position="505"/>
    </location>
</feature>
<reference evidence="4" key="1">
    <citation type="submission" date="2021-01" db="EMBL/GenBank/DDBJ databases">
        <authorList>
            <person name="Corre E."/>
            <person name="Pelletier E."/>
            <person name="Niang G."/>
            <person name="Scheremetjew M."/>
            <person name="Finn R."/>
            <person name="Kale V."/>
            <person name="Holt S."/>
            <person name="Cochrane G."/>
            <person name="Meng A."/>
            <person name="Brown T."/>
            <person name="Cohen L."/>
        </authorList>
    </citation>
    <scope>NUCLEOTIDE SEQUENCE</scope>
    <source>
        <strain evidence="4">ATCC 50979</strain>
    </source>
</reference>
<evidence type="ECO:0000256" key="2">
    <source>
        <dbReference type="SAM" id="Phobius"/>
    </source>
</evidence>
<sequence>MVLFALLFINLSIAFPLAFTPPPPQLLTIAADQDSVVTTFTVGVPSWASSPSPASFLLLSHISCSSESETPADCGAACFLGEPADKAQVVSVACRRYGTRGNVTAQVRLLVLGHGWSVQRWPLVSNVTVEVDSIEGELDCVRDGCRLGLGTPVASNRSFVLPSFAFESTSAYDENQWPVAELVQGGDEVRVRGWRRGLAYLQVVQAPAAAVAVRHSYNVMPLFAAQLELEDVLPDDANVSNVWFIVQSADDGYINEYNAERDDCCMGERSIRLAVDEPPSQRVRAVRGRSGASSGDPFDGRVAVFVQAVHFRDEGLVRMHTPVDPLPFPSGTAEAAWTPTLSRADDRTIVAGHVSSSTVDTESASTNALHFIPTWNGSSVVVRRDATAIDETAAWLQLLDVAVTQAPPTPSPPTLSPGVGDDNDMSGNDTESLVNGTGNDGDGGDDDDDDDASGGVSVGVVVVLVLAVLLCGLVAGVLITRRTRAATAPAVPPKKQPVRLHRRGGKGKDGPPEDHPDARLSELERQLAVTQRSHHSSGTVTRGSHSDGPRRSRPTSMRLTIDPSHPPPGTGTFRPQTGRIDPVVPGYAQLPPVFGRQGHVPRSGHSTPGSRSRKRTQTTDTMPYVNIDMLSEQMKRGRQGASSEYDIVEALTLTQRSVGDYDVVAGGSRRSSAKYDTVQVPLE</sequence>
<protein>
    <submittedName>
        <fullName evidence="4">Uncharacterized protein</fullName>
    </submittedName>
</protein>
<organism evidence="4">
    <name type="scientific">Sexangularia sp. CB-2014</name>
    <dbReference type="NCBI Taxonomy" id="1486929"/>
    <lineage>
        <taxon>Eukaryota</taxon>
        <taxon>Amoebozoa</taxon>
        <taxon>Tubulinea</taxon>
        <taxon>Elardia</taxon>
        <taxon>Arcellinida</taxon>
        <taxon>Arcellinida incertae sedis</taxon>
        <taxon>Sexangularia</taxon>
    </lineage>
</organism>
<evidence type="ECO:0000256" key="1">
    <source>
        <dbReference type="SAM" id="MobiDB-lite"/>
    </source>
</evidence>
<keyword evidence="2" id="KW-0472">Membrane</keyword>
<feature type="signal peptide" evidence="3">
    <location>
        <begin position="1"/>
        <end position="18"/>
    </location>
</feature>
<keyword evidence="2" id="KW-1133">Transmembrane helix</keyword>
<feature type="region of interest" description="Disordered" evidence="1">
    <location>
        <begin position="485"/>
        <end position="619"/>
    </location>
</feature>
<proteinExistence type="predicted"/>
<dbReference type="AlphaFoldDB" id="A0A7S1VPG8"/>
<evidence type="ECO:0000313" key="4">
    <source>
        <dbReference type="EMBL" id="CAD9305014.1"/>
    </source>
</evidence>
<name>A0A7S1VPG8_9EUKA</name>
<keyword evidence="2" id="KW-0812">Transmembrane</keyword>
<feature type="chain" id="PRO_5031398326" evidence="3">
    <location>
        <begin position="19"/>
        <end position="683"/>
    </location>
</feature>
<feature type="compositionally biased region" description="Acidic residues" evidence="1">
    <location>
        <begin position="442"/>
        <end position="452"/>
    </location>
</feature>
<accession>A0A7S1VPG8</accession>
<keyword evidence="3" id="KW-0732">Signal</keyword>
<feature type="transmembrane region" description="Helical" evidence="2">
    <location>
        <begin position="456"/>
        <end position="479"/>
    </location>
</feature>
<feature type="region of interest" description="Disordered" evidence="1">
    <location>
        <begin position="404"/>
        <end position="452"/>
    </location>
</feature>
<evidence type="ECO:0000256" key="3">
    <source>
        <dbReference type="SAM" id="SignalP"/>
    </source>
</evidence>
<feature type="compositionally biased region" description="Polar residues" evidence="1">
    <location>
        <begin position="528"/>
        <end position="543"/>
    </location>
</feature>
<feature type="compositionally biased region" description="Basic and acidic residues" evidence="1">
    <location>
        <begin position="506"/>
        <end position="525"/>
    </location>
</feature>
<gene>
    <name evidence="4" type="ORF">SSP0437_LOCUS10162</name>
</gene>